<dbReference type="GO" id="GO:0005524">
    <property type="term" value="F:ATP binding"/>
    <property type="evidence" value="ECO:0007669"/>
    <property type="project" value="UniProtKB-KW"/>
</dbReference>
<feature type="domain" description="Histidine kinase" evidence="10">
    <location>
        <begin position="279"/>
        <end position="484"/>
    </location>
</feature>
<accession>A0A2S5GH74</accession>
<evidence type="ECO:0000313" key="12">
    <source>
        <dbReference type="Proteomes" id="UP000239047"/>
    </source>
</evidence>
<dbReference type="InterPro" id="IPR036890">
    <property type="entry name" value="HATPase_C_sf"/>
</dbReference>
<dbReference type="FunFam" id="1.10.287.130:FF:000040">
    <property type="entry name" value="PAS domain-containing sensor histidine kinase"/>
    <property type="match status" value="1"/>
</dbReference>
<dbReference type="InterPro" id="IPR013767">
    <property type="entry name" value="PAS_fold"/>
</dbReference>
<dbReference type="InterPro" id="IPR036097">
    <property type="entry name" value="HisK_dim/P_sf"/>
</dbReference>
<evidence type="ECO:0000256" key="7">
    <source>
        <dbReference type="ARBA" id="ARBA00022840"/>
    </source>
</evidence>
<dbReference type="Pfam" id="PF00512">
    <property type="entry name" value="HisKA"/>
    <property type="match status" value="1"/>
</dbReference>
<name>A0A2S5GH74_9BACL</name>
<evidence type="ECO:0000256" key="4">
    <source>
        <dbReference type="ARBA" id="ARBA00022679"/>
    </source>
</evidence>
<evidence type="ECO:0000313" key="11">
    <source>
        <dbReference type="EMBL" id="PPA72245.1"/>
    </source>
</evidence>
<dbReference type="PROSITE" id="PS50109">
    <property type="entry name" value="HIS_KIN"/>
    <property type="match status" value="1"/>
</dbReference>
<keyword evidence="3" id="KW-0597">Phosphoprotein</keyword>
<dbReference type="PRINTS" id="PR00344">
    <property type="entry name" value="BCTRLSENSOR"/>
</dbReference>
<dbReference type="InterPro" id="IPR005467">
    <property type="entry name" value="His_kinase_dom"/>
</dbReference>
<keyword evidence="12" id="KW-1185">Reference proteome</keyword>
<dbReference type="EMBL" id="PREZ01000001">
    <property type="protein sequence ID" value="PPA72245.1"/>
    <property type="molecule type" value="Genomic_DNA"/>
</dbReference>
<evidence type="ECO:0000259" key="10">
    <source>
        <dbReference type="PROSITE" id="PS50109"/>
    </source>
</evidence>
<keyword evidence="4" id="KW-0808">Transferase</keyword>
<evidence type="ECO:0000256" key="2">
    <source>
        <dbReference type="ARBA" id="ARBA00012438"/>
    </source>
</evidence>
<evidence type="ECO:0000256" key="8">
    <source>
        <dbReference type="ARBA" id="ARBA00022969"/>
    </source>
</evidence>
<gene>
    <name evidence="11" type="ORF">C4B60_02380</name>
</gene>
<dbReference type="InterPro" id="IPR000014">
    <property type="entry name" value="PAS"/>
</dbReference>
<dbReference type="InterPro" id="IPR003661">
    <property type="entry name" value="HisK_dim/P_dom"/>
</dbReference>
<dbReference type="InterPro" id="IPR003594">
    <property type="entry name" value="HATPase_dom"/>
</dbReference>
<keyword evidence="6" id="KW-0418">Kinase</keyword>
<evidence type="ECO:0000256" key="5">
    <source>
        <dbReference type="ARBA" id="ARBA00022741"/>
    </source>
</evidence>
<dbReference type="Gene3D" id="3.30.450.20">
    <property type="entry name" value="PAS domain"/>
    <property type="match status" value="1"/>
</dbReference>
<dbReference type="EC" id="2.7.13.3" evidence="2"/>
<dbReference type="CDD" id="cd00082">
    <property type="entry name" value="HisKA"/>
    <property type="match status" value="1"/>
</dbReference>
<dbReference type="SUPFAM" id="SSF55874">
    <property type="entry name" value="ATPase domain of HSP90 chaperone/DNA topoisomerase II/histidine kinase"/>
    <property type="match status" value="1"/>
</dbReference>
<dbReference type="SUPFAM" id="SSF47384">
    <property type="entry name" value="Homodimeric domain of signal transducing histidine kinase"/>
    <property type="match status" value="1"/>
</dbReference>
<dbReference type="GO" id="GO:0000155">
    <property type="term" value="F:phosphorelay sensor kinase activity"/>
    <property type="evidence" value="ECO:0007669"/>
    <property type="project" value="InterPro"/>
</dbReference>
<dbReference type="PANTHER" id="PTHR43065:SF10">
    <property type="entry name" value="PEROXIDE STRESS-ACTIVATED HISTIDINE KINASE MAK3"/>
    <property type="match status" value="1"/>
</dbReference>
<dbReference type="Gene3D" id="3.30.565.10">
    <property type="entry name" value="Histidine kinase-like ATPase, C-terminal domain"/>
    <property type="match status" value="1"/>
</dbReference>
<dbReference type="PANTHER" id="PTHR43065">
    <property type="entry name" value="SENSOR HISTIDINE KINASE"/>
    <property type="match status" value="1"/>
</dbReference>
<dbReference type="GO" id="GO:0006355">
    <property type="term" value="P:regulation of DNA-templated transcription"/>
    <property type="evidence" value="ECO:0007669"/>
    <property type="project" value="InterPro"/>
</dbReference>
<dbReference type="Pfam" id="PF00989">
    <property type="entry name" value="PAS"/>
    <property type="match status" value="1"/>
</dbReference>
<evidence type="ECO:0000256" key="6">
    <source>
        <dbReference type="ARBA" id="ARBA00022777"/>
    </source>
</evidence>
<evidence type="ECO:0000256" key="1">
    <source>
        <dbReference type="ARBA" id="ARBA00000085"/>
    </source>
</evidence>
<reference evidence="11 12" key="1">
    <citation type="submission" date="2018-02" db="EMBL/GenBank/DDBJ databases">
        <title>Jeotgalibacillus proteolyticum sp. nov. a protease producing bacterium isolated from ocean sediments of Laizhou Bay.</title>
        <authorList>
            <person name="Li Y."/>
        </authorList>
    </citation>
    <scope>NUCLEOTIDE SEQUENCE [LARGE SCALE GENOMIC DNA]</scope>
    <source>
        <strain evidence="11 12">22-7</strain>
    </source>
</reference>
<keyword evidence="7" id="KW-0067">ATP-binding</keyword>
<dbReference type="Proteomes" id="UP000239047">
    <property type="component" value="Unassembled WGS sequence"/>
</dbReference>
<protein>
    <recommendedName>
        <fullName evidence="2">histidine kinase</fullName>
        <ecNumber evidence="2">2.7.13.3</ecNumber>
    </recommendedName>
</protein>
<evidence type="ECO:0000256" key="9">
    <source>
        <dbReference type="ARBA" id="ARBA00023012"/>
    </source>
</evidence>
<keyword evidence="8" id="KW-0749">Sporulation</keyword>
<dbReference type="InterPro" id="IPR035965">
    <property type="entry name" value="PAS-like_dom_sf"/>
</dbReference>
<dbReference type="GO" id="GO:0030435">
    <property type="term" value="P:sporulation resulting in formation of a cellular spore"/>
    <property type="evidence" value="ECO:0007669"/>
    <property type="project" value="UniProtKB-KW"/>
</dbReference>
<dbReference type="InterPro" id="IPR004358">
    <property type="entry name" value="Sig_transdc_His_kin-like_C"/>
</dbReference>
<comment type="catalytic activity">
    <reaction evidence="1">
        <text>ATP + protein L-histidine = ADP + protein N-phospho-L-histidine.</text>
        <dbReference type="EC" id="2.7.13.3"/>
    </reaction>
</comment>
<dbReference type="Gene3D" id="1.10.287.130">
    <property type="match status" value="1"/>
</dbReference>
<dbReference type="SMART" id="SM00388">
    <property type="entry name" value="HisKA"/>
    <property type="match status" value="1"/>
</dbReference>
<dbReference type="SMART" id="SM00387">
    <property type="entry name" value="HATPase_c"/>
    <property type="match status" value="1"/>
</dbReference>
<keyword evidence="9" id="KW-0902">Two-component regulatory system</keyword>
<dbReference type="SUPFAM" id="SSF55785">
    <property type="entry name" value="PYP-like sensor domain (PAS domain)"/>
    <property type="match status" value="1"/>
</dbReference>
<dbReference type="Pfam" id="PF02518">
    <property type="entry name" value="HATPase_c"/>
    <property type="match status" value="1"/>
</dbReference>
<evidence type="ECO:0000256" key="3">
    <source>
        <dbReference type="ARBA" id="ARBA00022553"/>
    </source>
</evidence>
<organism evidence="11 12">
    <name type="scientific">Jeotgalibacillus proteolyticus</name>
    <dbReference type="NCBI Taxonomy" id="2082395"/>
    <lineage>
        <taxon>Bacteria</taxon>
        <taxon>Bacillati</taxon>
        <taxon>Bacillota</taxon>
        <taxon>Bacilli</taxon>
        <taxon>Bacillales</taxon>
        <taxon>Caryophanaceae</taxon>
        <taxon>Jeotgalibacillus</taxon>
    </lineage>
</organism>
<proteinExistence type="predicted"/>
<dbReference type="AlphaFoldDB" id="A0A2S5GH74"/>
<dbReference type="OrthoDB" id="9815750at2"/>
<dbReference type="CDD" id="cd00130">
    <property type="entry name" value="PAS"/>
    <property type="match status" value="1"/>
</dbReference>
<comment type="caution">
    <text evidence="11">The sequence shown here is derived from an EMBL/GenBank/DDBJ whole genome shotgun (WGS) entry which is preliminary data.</text>
</comment>
<keyword evidence="5" id="KW-0547">Nucleotide-binding</keyword>
<sequence>MEVEVMTLQQFGKLQENWSIKDTLQPFVMEEVTLQILMNMSEGVILFNDKGKILLYNSTANHYLQIDTPSHMIQSITDLMPGEDHAGFYRKLLSLLKVKKMTDHFIFQVDDQKRLSCTCDLVLIEGGSVVLLIIREFKELLEDSLNLTGMIEQVFTKSLHGLLLSDASGNIIKMNEQAGQFLSMNLPSENVHLNIFKENESTLTMNKDFQEKLSPYLKQEHVQATICKFKDQFYEVVTEPNIAEGYSLTVMRDVTEMVKMMEQLNKHDTLKIVGQLAAGIAHEIRNPMTALKGFIQLLESSVKEDHSMYFSVIMSELQRIETIMTEFLMLAKPKASALEYISLPSIIKETADLMQAQATLYDIELTVECCDQGARLFGDANRLKQVFINLIKNSIEATSDGGKITLRYHSDSSAQHITVKDSGCGISEEQLEKINQPFYTTKENGTGLGLVVSLKIVEEHGGRVEVSSQKGLGTTFHLLFPNKEGEENVSENS</sequence>